<dbReference type="GO" id="GO:0032259">
    <property type="term" value="P:methylation"/>
    <property type="evidence" value="ECO:0007669"/>
    <property type="project" value="UniProtKB-KW"/>
</dbReference>
<organism evidence="2 3">
    <name type="scientific">Mycolicibacterium goodii</name>
    <name type="common">Mycobacterium goodii</name>
    <dbReference type="NCBI Taxonomy" id="134601"/>
    <lineage>
        <taxon>Bacteria</taxon>
        <taxon>Bacillati</taxon>
        <taxon>Actinomycetota</taxon>
        <taxon>Actinomycetes</taxon>
        <taxon>Mycobacteriales</taxon>
        <taxon>Mycobacteriaceae</taxon>
        <taxon>Mycolicibacterium</taxon>
    </lineage>
</organism>
<evidence type="ECO:0000313" key="3">
    <source>
        <dbReference type="Proteomes" id="UP000696413"/>
    </source>
</evidence>
<feature type="domain" description="Methyltransferase type 11" evidence="1">
    <location>
        <begin position="63"/>
        <end position="154"/>
    </location>
</feature>
<dbReference type="RefSeq" id="WP_073677344.1">
    <property type="nucleotide sequence ID" value="NZ_CP092364.2"/>
</dbReference>
<keyword evidence="2" id="KW-0489">Methyltransferase</keyword>
<dbReference type="GO" id="GO:0008168">
    <property type="term" value="F:methyltransferase activity"/>
    <property type="evidence" value="ECO:0007669"/>
    <property type="project" value="UniProtKB-KW"/>
</dbReference>
<dbReference type="InterPro" id="IPR013216">
    <property type="entry name" value="Methyltransf_11"/>
</dbReference>
<dbReference type="PANTHER" id="PTHR43591">
    <property type="entry name" value="METHYLTRANSFERASE"/>
    <property type="match status" value="1"/>
</dbReference>
<evidence type="ECO:0000313" key="2">
    <source>
        <dbReference type="EMBL" id="MBU8822825.1"/>
    </source>
</evidence>
<dbReference type="Gene3D" id="3.40.50.150">
    <property type="entry name" value="Vaccinia Virus protein VP39"/>
    <property type="match status" value="1"/>
</dbReference>
<dbReference type="CDD" id="cd02440">
    <property type="entry name" value="AdoMet_MTases"/>
    <property type="match status" value="1"/>
</dbReference>
<proteinExistence type="predicted"/>
<dbReference type="SUPFAM" id="SSF53335">
    <property type="entry name" value="S-adenosyl-L-methionine-dependent methyltransferases"/>
    <property type="match status" value="1"/>
</dbReference>
<reference evidence="2 3" key="1">
    <citation type="submission" date="2021-05" db="EMBL/GenBank/DDBJ databases">
        <title>Draft Genome Sequences of Clinical Respiratory Isolates of Mycobacterium goodii Recovered in Ireland.</title>
        <authorList>
            <person name="Flanagan P.R."/>
            <person name="Mok S."/>
            <person name="Roycroft E."/>
            <person name="Rogers T.R."/>
            <person name="Fitzgibbon M."/>
        </authorList>
    </citation>
    <scope>NUCLEOTIDE SEQUENCE [LARGE SCALE GENOMIC DNA]</scope>
    <source>
        <strain evidence="2 3">14IE55</strain>
    </source>
</reference>
<gene>
    <name evidence="2" type="ORF">KL859_08030</name>
</gene>
<dbReference type="Pfam" id="PF08241">
    <property type="entry name" value="Methyltransf_11"/>
    <property type="match status" value="1"/>
</dbReference>
<keyword evidence="3" id="KW-1185">Reference proteome</keyword>
<accession>A0ABS6HJR7</accession>
<name>A0ABS6HJR7_MYCGD</name>
<comment type="caution">
    <text evidence="2">The sequence shown here is derived from an EMBL/GenBank/DDBJ whole genome shotgun (WGS) entry which is preliminary data.</text>
</comment>
<dbReference type="EMBL" id="JAHBOM010000005">
    <property type="protein sequence ID" value="MBU8822825.1"/>
    <property type="molecule type" value="Genomic_DNA"/>
</dbReference>
<keyword evidence="2" id="KW-0808">Transferase</keyword>
<dbReference type="InterPro" id="IPR029063">
    <property type="entry name" value="SAM-dependent_MTases_sf"/>
</dbReference>
<evidence type="ECO:0000259" key="1">
    <source>
        <dbReference type="Pfam" id="PF08241"/>
    </source>
</evidence>
<dbReference type="PANTHER" id="PTHR43591:SF24">
    <property type="entry name" value="2-METHOXY-6-POLYPRENYL-1,4-BENZOQUINOL METHYLASE, MITOCHONDRIAL"/>
    <property type="match status" value="1"/>
</dbReference>
<protein>
    <submittedName>
        <fullName evidence="2">Class I SAM-dependent methyltransferase</fullName>
    </submittedName>
</protein>
<dbReference type="Proteomes" id="UP000696413">
    <property type="component" value="Unassembled WGS sequence"/>
</dbReference>
<sequence length="254" mass="27666">MNPTDRFAGRATLRRSVRLLSQFRFEQSDPARFYGALADDTVAMVADLWTGVTDTSPADRTVLDVGGGPGYFASAFHEAGMRYVGVEPDPREMHAGPAGAPGTGMFVRASGMALPFADGTVDICLSSNVAEHVRHPWRLGNEMLRVTRPGGLAVLSYTVWLGPFGGHEMGPTHYLGGARAAERYTRKHGHRPKNDYGSSLFAVSAADGLQWARSTGSLVAAFPRYHPRWAWWMTSVPGFREFAVSNLVLVLSPR</sequence>